<reference evidence="2 3" key="1">
    <citation type="submission" date="2019-04" db="EMBL/GenBank/DDBJ databases">
        <title>Lampropedia sp YIM MLB12 draf genome.</title>
        <authorList>
            <person name="Wang Y.-X."/>
        </authorList>
    </citation>
    <scope>NUCLEOTIDE SEQUENCE [LARGE SCALE GENOMIC DNA]</scope>
    <source>
        <strain evidence="2 3">YIM MLB12</strain>
    </source>
</reference>
<dbReference type="Pfam" id="PF04883">
    <property type="entry name" value="HK97-gp10_like"/>
    <property type="match status" value="1"/>
</dbReference>
<name>A0A4S5BJ59_9BURK</name>
<dbReference type="OrthoDB" id="8613246at2"/>
<gene>
    <name evidence="2" type="ORF">E8K88_16385</name>
</gene>
<dbReference type="AlphaFoldDB" id="A0A4S5BJ59"/>
<dbReference type="Proteomes" id="UP000306236">
    <property type="component" value="Unassembled WGS sequence"/>
</dbReference>
<dbReference type="RefSeq" id="WP_136407755.1">
    <property type="nucleotide sequence ID" value="NZ_SSWX01000030.1"/>
</dbReference>
<feature type="region of interest" description="Disordered" evidence="1">
    <location>
        <begin position="111"/>
        <end position="131"/>
    </location>
</feature>
<dbReference type="InterPro" id="IPR010064">
    <property type="entry name" value="HK97-gp10_tail"/>
</dbReference>
<accession>A0A4S5BJ59</accession>
<protein>
    <submittedName>
        <fullName evidence="2">HK97 gp10 family phage protein</fullName>
    </submittedName>
</protein>
<feature type="compositionally biased region" description="Basic residues" evidence="1">
    <location>
        <begin position="111"/>
        <end position="120"/>
    </location>
</feature>
<evidence type="ECO:0000256" key="1">
    <source>
        <dbReference type="SAM" id="MobiDB-lite"/>
    </source>
</evidence>
<proteinExistence type="predicted"/>
<dbReference type="EMBL" id="SSWX01000030">
    <property type="protein sequence ID" value="THJ30943.1"/>
    <property type="molecule type" value="Genomic_DNA"/>
</dbReference>
<comment type="caution">
    <text evidence="2">The sequence shown here is derived from an EMBL/GenBank/DDBJ whole genome shotgun (WGS) entry which is preliminary data.</text>
</comment>
<keyword evidence="3" id="KW-1185">Reference proteome</keyword>
<sequence length="185" mass="20012">MAKTGLSFDVAGALKGIDAFAVQLKGHLPRSMAVAGGQVVRDEAKKRAPKQSGLLASSIYVAYADKRSQPKDGLAIYSVAWNAKTAPHGHLIEFGHWRYNKQAENGRYMKSKRPGVRRGKGAQDHSGPGALEKPVWVPANPFMRPAYDAIAQTSVQAMLDRGQVRLAEIMKAVADGKDWTAKDSA</sequence>
<organism evidence="2 3">
    <name type="scientific">Lampropedia aestuarii</name>
    <dbReference type="NCBI Taxonomy" id="2562762"/>
    <lineage>
        <taxon>Bacteria</taxon>
        <taxon>Pseudomonadati</taxon>
        <taxon>Pseudomonadota</taxon>
        <taxon>Betaproteobacteria</taxon>
        <taxon>Burkholderiales</taxon>
        <taxon>Comamonadaceae</taxon>
        <taxon>Lampropedia</taxon>
    </lineage>
</organism>
<evidence type="ECO:0000313" key="3">
    <source>
        <dbReference type="Proteomes" id="UP000306236"/>
    </source>
</evidence>
<evidence type="ECO:0000313" key="2">
    <source>
        <dbReference type="EMBL" id="THJ30943.1"/>
    </source>
</evidence>